<dbReference type="Proteomes" id="UP001500620">
    <property type="component" value="Unassembled WGS sequence"/>
</dbReference>
<comment type="caution">
    <text evidence="1">The sequence shown here is derived from an EMBL/GenBank/DDBJ whole genome shotgun (WGS) entry which is preliminary data.</text>
</comment>
<proteinExistence type="predicted"/>
<organism evidence="1 2">
    <name type="scientific">Dactylosporangium darangshiense</name>
    <dbReference type="NCBI Taxonomy" id="579108"/>
    <lineage>
        <taxon>Bacteria</taxon>
        <taxon>Bacillati</taxon>
        <taxon>Actinomycetota</taxon>
        <taxon>Actinomycetes</taxon>
        <taxon>Micromonosporales</taxon>
        <taxon>Micromonosporaceae</taxon>
        <taxon>Dactylosporangium</taxon>
    </lineage>
</organism>
<evidence type="ECO:0000313" key="1">
    <source>
        <dbReference type="EMBL" id="GAA4263378.1"/>
    </source>
</evidence>
<sequence length="182" mass="19828">MLTLTAPLRVLDPLERHRDSVDAIGQDLYSVRAGQLVQAEMLTGHDRWTCRVVDRTADQRCRTILTGADLATALDPAELSDTGHPDPASHIMAYRAAWRSQAWRRCGSHAGAVADLLAGDVGRDLTVDLDPVHTQARSLRARMLPVGFERVLFRLTTAGLLHPVADGGGRRWAVLTLPALPA</sequence>
<name>A0ABP8DTP3_9ACTN</name>
<accession>A0ABP8DTP3</accession>
<evidence type="ECO:0000313" key="2">
    <source>
        <dbReference type="Proteomes" id="UP001500620"/>
    </source>
</evidence>
<reference evidence="2" key="1">
    <citation type="journal article" date="2019" name="Int. J. Syst. Evol. Microbiol.">
        <title>The Global Catalogue of Microorganisms (GCM) 10K type strain sequencing project: providing services to taxonomists for standard genome sequencing and annotation.</title>
        <authorList>
            <consortium name="The Broad Institute Genomics Platform"/>
            <consortium name="The Broad Institute Genome Sequencing Center for Infectious Disease"/>
            <person name="Wu L."/>
            <person name="Ma J."/>
        </authorList>
    </citation>
    <scope>NUCLEOTIDE SEQUENCE [LARGE SCALE GENOMIC DNA]</scope>
    <source>
        <strain evidence="2">JCM 17441</strain>
    </source>
</reference>
<keyword evidence="2" id="KW-1185">Reference proteome</keyword>
<gene>
    <name evidence="1" type="ORF">GCM10022255_107390</name>
</gene>
<dbReference type="RefSeq" id="WP_345142597.1">
    <property type="nucleotide sequence ID" value="NZ_BAABAT010000067.1"/>
</dbReference>
<protein>
    <submittedName>
        <fullName evidence="1">Uncharacterized protein</fullName>
    </submittedName>
</protein>
<dbReference type="EMBL" id="BAABAT010000067">
    <property type="protein sequence ID" value="GAA4263378.1"/>
    <property type="molecule type" value="Genomic_DNA"/>
</dbReference>